<dbReference type="AlphaFoldDB" id="A0A4P9XVU2"/>
<dbReference type="Pfam" id="PF08653">
    <property type="entry name" value="DASH_Dam1"/>
    <property type="match status" value="1"/>
</dbReference>
<keyword evidence="11" id="KW-0206">Cytoskeleton</keyword>
<feature type="non-terminal residue" evidence="15">
    <location>
        <position position="59"/>
    </location>
</feature>
<keyword evidence="9" id="KW-0159">Chromosome partition</keyword>
<dbReference type="InterPro" id="IPR013962">
    <property type="entry name" value="DASH_Dam1"/>
</dbReference>
<evidence type="ECO:0000256" key="10">
    <source>
        <dbReference type="ARBA" id="ARBA00022838"/>
    </source>
</evidence>
<dbReference type="PANTHER" id="PTHR28113">
    <property type="entry name" value="DASH COMPLEX SUBUNIT DAM1"/>
    <property type="match status" value="1"/>
</dbReference>
<evidence type="ECO:0000256" key="8">
    <source>
        <dbReference type="ARBA" id="ARBA00022701"/>
    </source>
</evidence>
<evidence type="ECO:0000256" key="6">
    <source>
        <dbReference type="ARBA" id="ARBA00022454"/>
    </source>
</evidence>
<evidence type="ECO:0000256" key="9">
    <source>
        <dbReference type="ARBA" id="ARBA00022829"/>
    </source>
</evidence>
<dbReference type="GO" id="GO:0044732">
    <property type="term" value="C:mitotic spindle pole body"/>
    <property type="evidence" value="ECO:0007669"/>
    <property type="project" value="TreeGrafter"/>
</dbReference>
<evidence type="ECO:0000256" key="14">
    <source>
        <dbReference type="ARBA" id="ARBA00030453"/>
    </source>
</evidence>
<evidence type="ECO:0000256" key="11">
    <source>
        <dbReference type="ARBA" id="ARBA00023212"/>
    </source>
</evidence>
<dbReference type="EMBL" id="KZ992467">
    <property type="protein sequence ID" value="RKP10162.1"/>
    <property type="molecule type" value="Genomic_DNA"/>
</dbReference>
<feature type="non-terminal residue" evidence="15">
    <location>
        <position position="1"/>
    </location>
</feature>
<evidence type="ECO:0000256" key="4">
    <source>
        <dbReference type="ARBA" id="ARBA00010073"/>
    </source>
</evidence>
<evidence type="ECO:0000313" key="16">
    <source>
        <dbReference type="Proteomes" id="UP000271241"/>
    </source>
</evidence>
<sequence length="59" mass="6656">PMSVFLPQLEQLSQCMTVLERNFQHLHGIDRALVSFNDAFGTFLQGLAMNVQCVSFPEV</sequence>
<comment type="similarity">
    <text evidence="4">Belongs to the DASH complex DAM1 family.</text>
</comment>
<dbReference type="GO" id="GO:0042729">
    <property type="term" value="C:DASH complex"/>
    <property type="evidence" value="ECO:0007669"/>
    <property type="project" value="InterPro"/>
</dbReference>
<organism evidence="15 16">
    <name type="scientific">Thamnocephalis sphaerospora</name>
    <dbReference type="NCBI Taxonomy" id="78915"/>
    <lineage>
        <taxon>Eukaryota</taxon>
        <taxon>Fungi</taxon>
        <taxon>Fungi incertae sedis</taxon>
        <taxon>Zoopagomycota</taxon>
        <taxon>Zoopagomycotina</taxon>
        <taxon>Zoopagomycetes</taxon>
        <taxon>Zoopagales</taxon>
        <taxon>Sigmoideomycetaceae</taxon>
        <taxon>Thamnocephalis</taxon>
    </lineage>
</organism>
<dbReference type="GO" id="GO:1990537">
    <property type="term" value="C:mitotic spindle polar microtubule"/>
    <property type="evidence" value="ECO:0007669"/>
    <property type="project" value="TreeGrafter"/>
</dbReference>
<evidence type="ECO:0000313" key="15">
    <source>
        <dbReference type="EMBL" id="RKP10162.1"/>
    </source>
</evidence>
<evidence type="ECO:0000256" key="12">
    <source>
        <dbReference type="ARBA" id="ARBA00023242"/>
    </source>
</evidence>
<evidence type="ECO:0000256" key="5">
    <source>
        <dbReference type="ARBA" id="ARBA00020497"/>
    </source>
</evidence>
<comment type="subcellular location">
    <subcellularLocation>
        <location evidence="3">Chromosome</location>
        <location evidence="3">Centromere</location>
        <location evidence="3">Kinetochore</location>
    </subcellularLocation>
    <subcellularLocation>
        <location evidence="2">Cytoplasm</location>
        <location evidence="2">Cytoskeleton</location>
        <location evidence="2">Spindle</location>
    </subcellularLocation>
    <subcellularLocation>
        <location evidence="1">Nucleus</location>
    </subcellularLocation>
</comment>
<keyword evidence="16" id="KW-1185">Reference proteome</keyword>
<name>A0A4P9XVU2_9FUNG</name>
<proteinExistence type="inferred from homology"/>
<dbReference type="Proteomes" id="UP000271241">
    <property type="component" value="Unassembled WGS sequence"/>
</dbReference>
<protein>
    <recommendedName>
        <fullName evidence="5">DASH complex subunit DAM1</fullName>
    </recommendedName>
    <alternativeName>
        <fullName evidence="14">Outer kinetochore protein DAM1</fullName>
    </alternativeName>
</protein>
<keyword evidence="6" id="KW-0158">Chromosome</keyword>
<gene>
    <name evidence="15" type="ORF">THASP1DRAFT_11264</name>
</gene>
<dbReference type="GO" id="GO:1990758">
    <property type="term" value="P:mitotic sister chromatid biorientation"/>
    <property type="evidence" value="ECO:0007669"/>
    <property type="project" value="TreeGrafter"/>
</dbReference>
<evidence type="ECO:0000256" key="3">
    <source>
        <dbReference type="ARBA" id="ARBA00004629"/>
    </source>
</evidence>
<evidence type="ECO:0000256" key="2">
    <source>
        <dbReference type="ARBA" id="ARBA00004186"/>
    </source>
</evidence>
<dbReference type="PANTHER" id="PTHR28113:SF1">
    <property type="entry name" value="DASH COMPLEX SUBUNIT DAM1"/>
    <property type="match status" value="1"/>
</dbReference>
<evidence type="ECO:0000256" key="1">
    <source>
        <dbReference type="ARBA" id="ARBA00004123"/>
    </source>
</evidence>
<evidence type="ECO:0000256" key="7">
    <source>
        <dbReference type="ARBA" id="ARBA00022490"/>
    </source>
</evidence>
<accession>A0A4P9XVU2</accession>
<dbReference type="OrthoDB" id="5586015at2759"/>
<keyword evidence="8" id="KW-0493">Microtubule</keyword>
<keyword evidence="13" id="KW-0137">Centromere</keyword>
<keyword evidence="10" id="KW-0995">Kinetochore</keyword>
<keyword evidence="7" id="KW-0963">Cytoplasm</keyword>
<evidence type="ECO:0000256" key="13">
    <source>
        <dbReference type="ARBA" id="ARBA00023328"/>
    </source>
</evidence>
<reference evidence="16" key="1">
    <citation type="journal article" date="2018" name="Nat. Microbiol.">
        <title>Leveraging single-cell genomics to expand the fungal tree of life.</title>
        <authorList>
            <person name="Ahrendt S.R."/>
            <person name="Quandt C.A."/>
            <person name="Ciobanu D."/>
            <person name="Clum A."/>
            <person name="Salamov A."/>
            <person name="Andreopoulos B."/>
            <person name="Cheng J.F."/>
            <person name="Woyke T."/>
            <person name="Pelin A."/>
            <person name="Henrissat B."/>
            <person name="Reynolds N.K."/>
            <person name="Benny G.L."/>
            <person name="Smith M.E."/>
            <person name="James T.Y."/>
            <person name="Grigoriev I.V."/>
        </authorList>
    </citation>
    <scope>NUCLEOTIDE SEQUENCE [LARGE SCALE GENOMIC DNA]</scope>
    <source>
        <strain evidence="16">RSA 1356</strain>
    </source>
</reference>
<keyword evidence="12" id="KW-0539">Nucleus</keyword>